<evidence type="ECO:0000313" key="2">
    <source>
        <dbReference type="EMBL" id="CAF1503902.1"/>
    </source>
</evidence>
<keyword evidence="4" id="KW-1185">Reference proteome</keyword>
<gene>
    <name evidence="3" type="ORF">JXQ802_LOCUS55317</name>
    <name evidence="2" type="ORF">PYM288_LOCUS38794</name>
</gene>
<reference evidence="3" key="1">
    <citation type="submission" date="2021-02" db="EMBL/GenBank/DDBJ databases">
        <authorList>
            <person name="Nowell W R."/>
        </authorList>
    </citation>
    <scope>NUCLEOTIDE SEQUENCE</scope>
</reference>
<evidence type="ECO:0000256" key="1">
    <source>
        <dbReference type="ARBA" id="ARBA00010216"/>
    </source>
</evidence>
<dbReference type="GO" id="GO:0072659">
    <property type="term" value="P:protein localization to plasma membrane"/>
    <property type="evidence" value="ECO:0007669"/>
    <property type="project" value="TreeGrafter"/>
</dbReference>
<dbReference type="PANTHER" id="PTHR12444">
    <property type="entry name" value="PROTEIN EFR3 HOMOLOG CMP44E"/>
    <property type="match status" value="1"/>
</dbReference>
<dbReference type="EMBL" id="CAJNOL010011605">
    <property type="protein sequence ID" value="CAF1656201.1"/>
    <property type="molecule type" value="Genomic_DNA"/>
</dbReference>
<comment type="caution">
    <text evidence="3">The sequence shown here is derived from an EMBL/GenBank/DDBJ whole genome shotgun (WGS) entry which is preliminary data.</text>
</comment>
<proteinExistence type="inferred from homology"/>
<dbReference type="AlphaFoldDB" id="A0A816F412"/>
<protein>
    <submittedName>
        <fullName evidence="3">Uncharacterized protein</fullName>
    </submittedName>
</protein>
<dbReference type="PANTHER" id="PTHR12444:SF8">
    <property type="entry name" value="PROTEIN EFR3 HOMOLOG CMP44E"/>
    <property type="match status" value="1"/>
</dbReference>
<dbReference type="Proteomes" id="UP000663870">
    <property type="component" value="Unassembled WGS sequence"/>
</dbReference>
<dbReference type="Pfam" id="PF21052">
    <property type="entry name" value="EFR3_ARM"/>
    <property type="match status" value="1"/>
</dbReference>
<dbReference type="InterPro" id="IPR049152">
    <property type="entry name" value="EFR3-like_ARM"/>
</dbReference>
<sequence length="220" mass="26378">MSEYINNCFCCGHYLVPRYKRLVNNIFPQNPEHGLDKNNLERLRFYALVKPEKLDKSFRYMSQKIARYLRHRNRPYVILGIKAMDDTMKSCYEQLNTFVDDYLETLRLILNEGNDLELIEHVVASFESFCEIREEAPNYQRNYQFFVSRFTQLCYNNDEVNKTKFRCLGLRGHHALFRKTANDELQNDAWKHMDQIVPSIIFNMKNGEQIQSQRSTYLIF</sequence>
<evidence type="ECO:0000313" key="3">
    <source>
        <dbReference type="EMBL" id="CAF1656201.1"/>
    </source>
</evidence>
<dbReference type="InterPro" id="IPR051851">
    <property type="entry name" value="EFR3_Homologs"/>
</dbReference>
<dbReference type="EMBL" id="CAJNOH010009804">
    <property type="protein sequence ID" value="CAF1503902.1"/>
    <property type="molecule type" value="Genomic_DNA"/>
</dbReference>
<dbReference type="GO" id="GO:0005886">
    <property type="term" value="C:plasma membrane"/>
    <property type="evidence" value="ECO:0007669"/>
    <property type="project" value="TreeGrafter"/>
</dbReference>
<evidence type="ECO:0000313" key="4">
    <source>
        <dbReference type="Proteomes" id="UP000663870"/>
    </source>
</evidence>
<dbReference type="SUPFAM" id="SSF48371">
    <property type="entry name" value="ARM repeat"/>
    <property type="match status" value="1"/>
</dbReference>
<dbReference type="InterPro" id="IPR016024">
    <property type="entry name" value="ARM-type_fold"/>
</dbReference>
<organism evidence="3 4">
    <name type="scientific">Rotaria sordida</name>
    <dbReference type="NCBI Taxonomy" id="392033"/>
    <lineage>
        <taxon>Eukaryota</taxon>
        <taxon>Metazoa</taxon>
        <taxon>Spiralia</taxon>
        <taxon>Gnathifera</taxon>
        <taxon>Rotifera</taxon>
        <taxon>Eurotatoria</taxon>
        <taxon>Bdelloidea</taxon>
        <taxon>Philodinida</taxon>
        <taxon>Philodinidae</taxon>
        <taxon>Rotaria</taxon>
    </lineage>
</organism>
<name>A0A816F412_9BILA</name>
<comment type="similarity">
    <text evidence="1">Belongs to the EFR3 family.</text>
</comment>
<accession>A0A816F412</accession>
<dbReference type="Proteomes" id="UP000663854">
    <property type="component" value="Unassembled WGS sequence"/>
</dbReference>